<evidence type="ECO:0000256" key="1">
    <source>
        <dbReference type="SAM" id="Phobius"/>
    </source>
</evidence>
<proteinExistence type="predicted"/>
<evidence type="ECO:0000313" key="3">
    <source>
        <dbReference type="Proteomes" id="UP000033815"/>
    </source>
</evidence>
<name>A0A837I7H6_9BACT</name>
<keyword evidence="1" id="KW-1133">Transmembrane helix</keyword>
<reference evidence="2 3" key="1">
    <citation type="journal article" date="2015" name="Nature">
        <title>rRNA introns, odd ribosomes, and small enigmatic genomes across a large radiation of phyla.</title>
        <authorList>
            <person name="Brown C.T."/>
            <person name="Hug L.A."/>
            <person name="Thomas B.C."/>
            <person name="Sharon I."/>
            <person name="Castelle C.J."/>
            <person name="Singh A."/>
            <person name="Wilkins M.J."/>
            <person name="Williams K.H."/>
            <person name="Banfield J.F."/>
        </authorList>
    </citation>
    <scope>NUCLEOTIDE SEQUENCE [LARGE SCALE GENOMIC DNA]</scope>
</reference>
<accession>A0A837I7H6</accession>
<gene>
    <name evidence="2" type="ORF">UW25_C0004G0076</name>
</gene>
<protein>
    <submittedName>
        <fullName evidence="2">Uncharacterized protein</fullName>
    </submittedName>
</protein>
<dbReference type="Proteomes" id="UP000033815">
    <property type="component" value="Unassembled WGS sequence"/>
</dbReference>
<keyword evidence="1" id="KW-0812">Transmembrane</keyword>
<organism evidence="2 3">
    <name type="scientific">Candidatus Nomurabacteria bacterium GW2011_GWB1_44_12</name>
    <dbReference type="NCBI Taxonomy" id="1618748"/>
    <lineage>
        <taxon>Bacteria</taxon>
        <taxon>Candidatus Nomuraibacteriota</taxon>
    </lineage>
</organism>
<dbReference type="AlphaFoldDB" id="A0A837I7H6"/>
<dbReference type="EMBL" id="LCHP01000004">
    <property type="protein sequence ID" value="KKT36748.1"/>
    <property type="molecule type" value="Genomic_DNA"/>
</dbReference>
<comment type="caution">
    <text evidence="2">The sequence shown here is derived from an EMBL/GenBank/DDBJ whole genome shotgun (WGS) entry which is preliminary data.</text>
</comment>
<feature type="transmembrane region" description="Helical" evidence="1">
    <location>
        <begin position="36"/>
        <end position="55"/>
    </location>
</feature>
<dbReference type="InterPro" id="IPR043993">
    <property type="entry name" value="T4SS_pilin"/>
</dbReference>
<sequence length="64" mass="7242">MLLMALAVAYFLYGVMKFVRDQSSEDAQVEGKRHMVWGVVGIAIMVSVWGILNFINEFVIGFSR</sequence>
<evidence type="ECO:0000313" key="2">
    <source>
        <dbReference type="EMBL" id="KKT36748.1"/>
    </source>
</evidence>
<dbReference type="Pfam" id="PF18895">
    <property type="entry name" value="T4SS_pilin"/>
    <property type="match status" value="1"/>
</dbReference>
<keyword evidence="1" id="KW-0472">Membrane</keyword>